<keyword evidence="2 5" id="KW-0812">Transmembrane</keyword>
<dbReference type="Gene3D" id="2.30.42.10">
    <property type="match status" value="2"/>
</dbReference>
<dbReference type="InterPro" id="IPR036034">
    <property type="entry name" value="PDZ_sf"/>
</dbReference>
<organism evidence="7 8">
    <name type="scientific">Halobium salinum</name>
    <dbReference type="NCBI Taxonomy" id="1364940"/>
    <lineage>
        <taxon>Archaea</taxon>
        <taxon>Methanobacteriati</taxon>
        <taxon>Methanobacteriota</taxon>
        <taxon>Stenosarchaea group</taxon>
        <taxon>Halobacteria</taxon>
        <taxon>Halobacteriales</taxon>
        <taxon>Haloferacaceae</taxon>
        <taxon>Halobium</taxon>
    </lineage>
</organism>
<comment type="subcellular location">
    <subcellularLocation>
        <location evidence="1">Endomembrane system</location>
        <topology evidence="1">Multi-pass membrane protein</topology>
    </subcellularLocation>
</comment>
<feature type="transmembrane region" description="Helical" evidence="5">
    <location>
        <begin position="12"/>
        <end position="30"/>
    </location>
</feature>
<dbReference type="SUPFAM" id="SSF50156">
    <property type="entry name" value="PDZ domain-like"/>
    <property type="match status" value="2"/>
</dbReference>
<proteinExistence type="predicted"/>
<dbReference type="RefSeq" id="WP_267621548.1">
    <property type="nucleotide sequence ID" value="NZ_JAODIW010000006.1"/>
</dbReference>
<keyword evidence="4 5" id="KW-0472">Membrane</keyword>
<dbReference type="InterPro" id="IPR008915">
    <property type="entry name" value="Peptidase_M50"/>
</dbReference>
<keyword evidence="7" id="KW-0378">Hydrolase</keyword>
<evidence type="ECO:0000256" key="1">
    <source>
        <dbReference type="ARBA" id="ARBA00004127"/>
    </source>
</evidence>
<evidence type="ECO:0000313" key="8">
    <source>
        <dbReference type="Proteomes" id="UP001595921"/>
    </source>
</evidence>
<feature type="transmembrane region" description="Helical" evidence="5">
    <location>
        <begin position="192"/>
        <end position="213"/>
    </location>
</feature>
<dbReference type="PROSITE" id="PS50106">
    <property type="entry name" value="PDZ"/>
    <property type="match status" value="1"/>
</dbReference>
<dbReference type="Proteomes" id="UP001595921">
    <property type="component" value="Unassembled WGS sequence"/>
</dbReference>
<feature type="transmembrane region" description="Helical" evidence="5">
    <location>
        <begin position="579"/>
        <end position="601"/>
    </location>
</feature>
<evidence type="ECO:0000256" key="3">
    <source>
        <dbReference type="ARBA" id="ARBA00022989"/>
    </source>
</evidence>
<accession>A0ABD5PFY7</accession>
<dbReference type="Pfam" id="PF02163">
    <property type="entry name" value="Peptidase_M50"/>
    <property type="match status" value="1"/>
</dbReference>
<feature type="domain" description="PDZ" evidence="6">
    <location>
        <begin position="224"/>
        <end position="281"/>
    </location>
</feature>
<name>A0ABD5PFY7_9EURY</name>
<dbReference type="Pfam" id="PF17820">
    <property type="entry name" value="PDZ_6"/>
    <property type="match status" value="1"/>
</dbReference>
<reference evidence="7 8" key="1">
    <citation type="journal article" date="2019" name="Int. J. Syst. Evol. Microbiol.">
        <title>The Global Catalogue of Microorganisms (GCM) 10K type strain sequencing project: providing services to taxonomists for standard genome sequencing and annotation.</title>
        <authorList>
            <consortium name="The Broad Institute Genomics Platform"/>
            <consortium name="The Broad Institute Genome Sequencing Center for Infectious Disease"/>
            <person name="Wu L."/>
            <person name="Ma J."/>
        </authorList>
    </citation>
    <scope>NUCLEOTIDE SEQUENCE [LARGE SCALE GENOMIC DNA]</scope>
    <source>
        <strain evidence="7 8">CGMCC 1.12553</strain>
    </source>
</reference>
<keyword evidence="8" id="KW-1185">Reference proteome</keyword>
<dbReference type="PANTHER" id="PTHR13325">
    <property type="entry name" value="PROTEASE M50 MEMBRANE-BOUND TRANSCRIPTION FACTOR SITE 2 PROTEASE"/>
    <property type="match status" value="1"/>
</dbReference>
<keyword evidence="7" id="KW-0645">Protease</keyword>
<gene>
    <name evidence="7" type="ORF">ACFO0N_17020</name>
</gene>
<dbReference type="AlphaFoldDB" id="A0ABD5PFY7"/>
<evidence type="ECO:0000256" key="4">
    <source>
        <dbReference type="ARBA" id="ARBA00023136"/>
    </source>
</evidence>
<feature type="transmembrane region" description="Helical" evidence="5">
    <location>
        <begin position="70"/>
        <end position="92"/>
    </location>
</feature>
<sequence>MTLLQSVPSLSPLTLVLGAVLVFMLLALFLDSRGLIPDAVRIQGPLVTVHTKRGRALLNWLATPRRFWRAWSNVGVGIALVVMFGTFLLLVWRGLTILQDPPAPTAVNQPRNFLVIPGVNDFLPLSVAPEIVLGLLIGLVVHEGGHGLLCRVERIDIESMGLVLLTVLPIGAFVEPDEESQRNASRGARTRMFAAGVTNNFALAFVAFALLFGPVVGAVSVAPGVAVYGTYDGSPAADAGIGAGDRIVGVGGTPVGNNTELQTALADAQSQSVSVQVDRADGGNETVAVNRSLVVLGSIQGNPANLSVDPAEGPIRVLGVNGTSVRTMSEFRDAVADRPVAEIRTSRGDTTIPVGAYVTSVADDSPLHEAGAPNDTAFVVTDVGGERVVSESDLGRALRGLEGGEQVTLTAYVDGERRTWEVQANENGAVGVAGTFDGTSGLVVDDFGINEYPAGAYLALLGGDGGPGAPLVGGSGGGFLQLVVISLLLPLASVTIGLPYNFPGFTGEVTNFYTVAGPLGAFDGTPLFLLANVLFWTAWINLQLGLFNCIPGYPLDGGRILRMVAEGVVSRLPVSDRYALVRTITTSIGLTMLVSLLLLLFGPQLLG</sequence>
<dbReference type="CDD" id="cd06159">
    <property type="entry name" value="S2P-M50_PDZ_Arch"/>
    <property type="match status" value="1"/>
</dbReference>
<dbReference type="InterPro" id="IPR001478">
    <property type="entry name" value="PDZ"/>
</dbReference>
<dbReference type="EMBL" id="JBHSDS010000008">
    <property type="protein sequence ID" value="MFC4359648.1"/>
    <property type="molecule type" value="Genomic_DNA"/>
</dbReference>
<protein>
    <submittedName>
        <fullName evidence="7">Site-2 protease family protein</fullName>
    </submittedName>
</protein>
<comment type="caution">
    <text evidence="7">The sequence shown here is derived from an EMBL/GenBank/DDBJ whole genome shotgun (WGS) entry which is preliminary data.</text>
</comment>
<dbReference type="GO" id="GO:0006508">
    <property type="term" value="P:proteolysis"/>
    <property type="evidence" value="ECO:0007669"/>
    <property type="project" value="UniProtKB-KW"/>
</dbReference>
<dbReference type="InterPro" id="IPR001193">
    <property type="entry name" value="MBTPS2"/>
</dbReference>
<dbReference type="SMART" id="SM00228">
    <property type="entry name" value="PDZ"/>
    <property type="match status" value="2"/>
</dbReference>
<evidence type="ECO:0000259" key="6">
    <source>
        <dbReference type="PROSITE" id="PS50106"/>
    </source>
</evidence>
<evidence type="ECO:0000256" key="2">
    <source>
        <dbReference type="ARBA" id="ARBA00022692"/>
    </source>
</evidence>
<evidence type="ECO:0000313" key="7">
    <source>
        <dbReference type="EMBL" id="MFC4359648.1"/>
    </source>
</evidence>
<dbReference type="GO" id="GO:0012505">
    <property type="term" value="C:endomembrane system"/>
    <property type="evidence" value="ECO:0007669"/>
    <property type="project" value="UniProtKB-SubCell"/>
</dbReference>
<dbReference type="PANTHER" id="PTHR13325:SF3">
    <property type="entry name" value="MEMBRANE-BOUND TRANSCRIPTION FACTOR SITE-2 PROTEASE"/>
    <property type="match status" value="1"/>
</dbReference>
<evidence type="ECO:0000256" key="5">
    <source>
        <dbReference type="SAM" id="Phobius"/>
    </source>
</evidence>
<feature type="transmembrane region" description="Helical" evidence="5">
    <location>
        <begin position="512"/>
        <end position="536"/>
    </location>
</feature>
<dbReference type="InterPro" id="IPR041489">
    <property type="entry name" value="PDZ_6"/>
</dbReference>
<feature type="transmembrane region" description="Helical" evidence="5">
    <location>
        <begin position="479"/>
        <end position="500"/>
    </location>
</feature>
<dbReference type="GO" id="GO:0008233">
    <property type="term" value="F:peptidase activity"/>
    <property type="evidence" value="ECO:0007669"/>
    <property type="project" value="UniProtKB-KW"/>
</dbReference>
<keyword evidence="3 5" id="KW-1133">Transmembrane helix</keyword>